<sequence length="162" mass="18484">MFTKIYWLEEFATGARLGIMPRPRGDDWLEGEVANWANRGVQVVVSLLEKPEIDELGLRNEEVHCKRHQLDFILFPIRDRGLPSDPQAVSYLILDLRTKLDQGRSIVIHCRMGIGRSSIIAGAVLLDNGLTAEGMLFHISTIRALPVPDTNAQKQWLRQWER</sequence>
<dbReference type="InterPro" id="IPR000387">
    <property type="entry name" value="Tyr_Pase_dom"/>
</dbReference>
<organism evidence="2 3">
    <name type="scientific">Catalinimonas alkaloidigena</name>
    <dbReference type="NCBI Taxonomy" id="1075417"/>
    <lineage>
        <taxon>Bacteria</taxon>
        <taxon>Pseudomonadati</taxon>
        <taxon>Bacteroidota</taxon>
        <taxon>Cytophagia</taxon>
        <taxon>Cytophagales</taxon>
        <taxon>Catalimonadaceae</taxon>
        <taxon>Catalinimonas</taxon>
    </lineage>
</organism>
<evidence type="ECO:0000259" key="1">
    <source>
        <dbReference type="PROSITE" id="PS50056"/>
    </source>
</evidence>
<dbReference type="PROSITE" id="PS50056">
    <property type="entry name" value="TYR_PHOSPHATASE_2"/>
    <property type="match status" value="1"/>
</dbReference>
<dbReference type="InterPro" id="IPR029021">
    <property type="entry name" value="Prot-tyrosine_phosphatase-like"/>
</dbReference>
<name>A0A1G9EFV3_9BACT</name>
<evidence type="ECO:0000313" key="2">
    <source>
        <dbReference type="EMBL" id="SDK74996.1"/>
    </source>
</evidence>
<proteinExistence type="predicted"/>
<dbReference type="OrthoDB" id="9806482at2"/>
<dbReference type="STRING" id="1075417.SAMN05421823_103457"/>
<dbReference type="EMBL" id="FNFO01000003">
    <property type="protein sequence ID" value="SDK74996.1"/>
    <property type="molecule type" value="Genomic_DNA"/>
</dbReference>
<dbReference type="InterPro" id="IPR016130">
    <property type="entry name" value="Tyr_Pase_AS"/>
</dbReference>
<evidence type="ECO:0000313" key="3">
    <source>
        <dbReference type="Proteomes" id="UP000198510"/>
    </source>
</evidence>
<accession>A0A1G9EFV3</accession>
<protein>
    <submittedName>
        <fullName evidence="2">Dual specificity phosphatase, catalytic domain</fullName>
    </submittedName>
</protein>
<reference evidence="2 3" key="1">
    <citation type="submission" date="2016-10" db="EMBL/GenBank/DDBJ databases">
        <authorList>
            <person name="de Groot N.N."/>
        </authorList>
    </citation>
    <scope>NUCLEOTIDE SEQUENCE [LARGE SCALE GENOMIC DNA]</scope>
    <source>
        <strain evidence="2 3">DSM 25186</strain>
    </source>
</reference>
<dbReference type="AlphaFoldDB" id="A0A1G9EFV3"/>
<dbReference type="SUPFAM" id="SSF52799">
    <property type="entry name" value="(Phosphotyrosine protein) phosphatases II"/>
    <property type="match status" value="1"/>
</dbReference>
<dbReference type="Gene3D" id="3.90.190.10">
    <property type="entry name" value="Protein tyrosine phosphatase superfamily"/>
    <property type="match status" value="1"/>
</dbReference>
<keyword evidence="3" id="KW-1185">Reference proteome</keyword>
<dbReference type="Proteomes" id="UP000198510">
    <property type="component" value="Unassembled WGS sequence"/>
</dbReference>
<feature type="domain" description="Tyrosine specific protein phosphatases" evidence="1">
    <location>
        <begin position="87"/>
        <end position="154"/>
    </location>
</feature>
<gene>
    <name evidence="2" type="ORF">SAMN05421823_103457</name>
</gene>
<dbReference type="Pfam" id="PF22785">
    <property type="entry name" value="Tc-R-P"/>
    <property type="match status" value="1"/>
</dbReference>
<dbReference type="PROSITE" id="PS00383">
    <property type="entry name" value="TYR_PHOSPHATASE_1"/>
    <property type="match status" value="1"/>
</dbReference>